<evidence type="ECO:0008006" key="3">
    <source>
        <dbReference type="Google" id="ProtNLM"/>
    </source>
</evidence>
<organism evidence="1 2">
    <name type="scientific">Zophobas morio</name>
    <dbReference type="NCBI Taxonomy" id="2755281"/>
    <lineage>
        <taxon>Eukaryota</taxon>
        <taxon>Metazoa</taxon>
        <taxon>Ecdysozoa</taxon>
        <taxon>Arthropoda</taxon>
        <taxon>Hexapoda</taxon>
        <taxon>Insecta</taxon>
        <taxon>Pterygota</taxon>
        <taxon>Neoptera</taxon>
        <taxon>Endopterygota</taxon>
        <taxon>Coleoptera</taxon>
        <taxon>Polyphaga</taxon>
        <taxon>Cucujiformia</taxon>
        <taxon>Tenebrionidae</taxon>
        <taxon>Zophobas</taxon>
    </lineage>
</organism>
<protein>
    <recommendedName>
        <fullName evidence="3">Transposase</fullName>
    </recommendedName>
</protein>
<reference evidence="1" key="1">
    <citation type="journal article" date="2023" name="G3 (Bethesda)">
        <title>Whole genome assemblies of Zophobas morio and Tenebrio molitor.</title>
        <authorList>
            <person name="Kaur S."/>
            <person name="Stinson S.A."/>
            <person name="diCenzo G.C."/>
        </authorList>
    </citation>
    <scope>NUCLEOTIDE SEQUENCE</scope>
    <source>
        <strain evidence="1">QUZm001</strain>
    </source>
</reference>
<dbReference type="PANTHER" id="PTHR47326">
    <property type="entry name" value="TRANSPOSABLE ELEMENT TC3 TRANSPOSASE-LIKE PROTEIN"/>
    <property type="match status" value="1"/>
</dbReference>
<proteinExistence type="predicted"/>
<accession>A0AA38MHE5</accession>
<dbReference type="EMBL" id="JALNTZ010000004">
    <property type="protein sequence ID" value="KAJ3656153.1"/>
    <property type="molecule type" value="Genomic_DNA"/>
</dbReference>
<name>A0AA38MHE5_9CUCU</name>
<keyword evidence="2" id="KW-1185">Reference proteome</keyword>
<comment type="caution">
    <text evidence="1">The sequence shown here is derived from an EMBL/GenBank/DDBJ whole genome shotgun (WGS) entry which is preliminary data.</text>
</comment>
<dbReference type="Proteomes" id="UP001168821">
    <property type="component" value="Unassembled WGS sequence"/>
</dbReference>
<dbReference type="AlphaFoldDB" id="A0AA38MHE5"/>
<sequence>MVWLTETPGCAANYGSNAFQIARSRVREHLYHLRDHGTFKSQTYDCGCNRTERILQAEEQILERVVTPDITTCQLVAEVGVSQFVVHRILKEQGLRPYHVQKVQVLEAAHFPRRVIYCEWSLQLWLNVVDVLTGGFVPFDF</sequence>
<evidence type="ECO:0000313" key="1">
    <source>
        <dbReference type="EMBL" id="KAJ3656153.1"/>
    </source>
</evidence>
<gene>
    <name evidence="1" type="ORF">Zmor_015250</name>
</gene>
<evidence type="ECO:0000313" key="2">
    <source>
        <dbReference type="Proteomes" id="UP001168821"/>
    </source>
</evidence>
<dbReference type="PANTHER" id="PTHR47326:SF1">
    <property type="entry name" value="HTH PSQ-TYPE DOMAIN-CONTAINING PROTEIN"/>
    <property type="match status" value="1"/>
</dbReference>